<feature type="transmembrane region" description="Helical" evidence="8">
    <location>
        <begin position="158"/>
        <end position="175"/>
    </location>
</feature>
<evidence type="ECO:0000256" key="1">
    <source>
        <dbReference type="ARBA" id="ARBA00004651"/>
    </source>
</evidence>
<dbReference type="EC" id="2.7.8.-" evidence="10"/>
<dbReference type="EMBL" id="JBHRUJ010000017">
    <property type="protein sequence ID" value="MFC3212229.1"/>
    <property type="molecule type" value="Genomic_DNA"/>
</dbReference>
<name>A0ABV7KS17_PLAOK</name>
<evidence type="ECO:0000256" key="8">
    <source>
        <dbReference type="SAM" id="Phobius"/>
    </source>
</evidence>
<feature type="domain" description="Sulfatase N-terminal" evidence="9">
    <location>
        <begin position="246"/>
        <end position="535"/>
    </location>
</feature>
<evidence type="ECO:0000313" key="11">
    <source>
        <dbReference type="Proteomes" id="UP001595625"/>
    </source>
</evidence>
<evidence type="ECO:0000313" key="10">
    <source>
        <dbReference type="EMBL" id="MFC3212229.1"/>
    </source>
</evidence>
<dbReference type="PANTHER" id="PTHR47371:SF1">
    <property type="entry name" value="LIPOTEICHOIC ACID SYNTHASE-LIKE YQGS"/>
    <property type="match status" value="1"/>
</dbReference>
<evidence type="ECO:0000256" key="3">
    <source>
        <dbReference type="ARBA" id="ARBA00022475"/>
    </source>
</evidence>
<dbReference type="Proteomes" id="UP001595625">
    <property type="component" value="Unassembled WGS sequence"/>
</dbReference>
<sequence length="619" mass="70350">MKMLHNRFKNLTGIQLTLLIAGILWLKTVIVSFIGFNLSVQSLFDVALILTSSIGALLLVMGISFYFGGKVKPAILFALSVVGTGVLYGDLLYYRFYNDFVTAPILFQFDNVGGLSASTVELMSFWDILLFVDLFVLGWFLMKQRFELTIHKETRKKYVAVGAAFLVLTIGLGLVKSVHLFSESYDREQVVKSLGPLNYHVYDLAVGISAPLQRLTMTEAEAVASIESLQQKEPGRTDLYGMAEGKNIVLISLESTQDFVINQKVNGEEVTPFLNDLIGDSFYFDQVYDQTAQGKTSDAEFMIDTSLYPLASGSVFVRRPENTFYSLPHILKEQEDYYAATFHGNVDTFWNRNVMYDSLGYDRYFSKEDYDVTEGNSVNYGLKDIPFFKQSATYMKNLPEPYYAKFLTLTNHFPFLLEEEDMLIDPAATDEDVVNRYVTTVRYLDKSLETFFEQLKEEGLYEDTVFVLVGDHYGISEKYEAGLNQLLGEEATITTQMQHKQVPLIIHIPGQQGETISTQGGEIDIRPTLLHLMGIKTENRYSFGHNLFTRDSDHPVIFRDGSFISDEYIYKDNVCYAKENGAAMDEQSCEPYLETVREELKLSDKIIFGDLLRYMVGEE</sequence>
<comment type="caution">
    <text evidence="10">The sequence shown here is derived from an EMBL/GenBank/DDBJ whole genome shotgun (WGS) entry which is preliminary data.</text>
</comment>
<feature type="transmembrane region" description="Helical" evidence="8">
    <location>
        <begin position="74"/>
        <end position="94"/>
    </location>
</feature>
<dbReference type="InterPro" id="IPR012160">
    <property type="entry name" value="LtaS-like"/>
</dbReference>
<evidence type="ECO:0000256" key="4">
    <source>
        <dbReference type="ARBA" id="ARBA00022692"/>
    </source>
</evidence>
<comment type="similarity">
    <text evidence="2 7">Belongs to the LTA synthase family.</text>
</comment>
<keyword evidence="4 8" id="KW-0812">Transmembrane</keyword>
<feature type="transmembrane region" description="Helical" evidence="8">
    <location>
        <begin position="123"/>
        <end position="142"/>
    </location>
</feature>
<evidence type="ECO:0000256" key="5">
    <source>
        <dbReference type="ARBA" id="ARBA00022989"/>
    </source>
</evidence>
<keyword evidence="10" id="KW-0808">Transferase</keyword>
<dbReference type="RefSeq" id="WP_117312763.1">
    <property type="nucleotide sequence ID" value="NZ_JBHRUJ010000017.1"/>
</dbReference>
<evidence type="ECO:0000256" key="6">
    <source>
        <dbReference type="ARBA" id="ARBA00023136"/>
    </source>
</evidence>
<organism evidence="10 11">
    <name type="scientific">Planomicrobium okeanokoites</name>
    <name type="common">Planococcus okeanokoites</name>
    <name type="synonym">Flavobacterium okeanokoites</name>
    <dbReference type="NCBI Taxonomy" id="244"/>
    <lineage>
        <taxon>Bacteria</taxon>
        <taxon>Bacillati</taxon>
        <taxon>Bacillota</taxon>
        <taxon>Bacilli</taxon>
        <taxon>Bacillales</taxon>
        <taxon>Caryophanaceae</taxon>
        <taxon>Planomicrobium</taxon>
    </lineage>
</organism>
<protein>
    <submittedName>
        <fullName evidence="10">LTA synthase family protein</fullName>
        <ecNumber evidence="10">2.7.8.-</ecNumber>
    </submittedName>
</protein>
<keyword evidence="5 8" id="KW-1133">Transmembrane helix</keyword>
<evidence type="ECO:0000259" key="9">
    <source>
        <dbReference type="Pfam" id="PF00884"/>
    </source>
</evidence>
<dbReference type="Pfam" id="PF00884">
    <property type="entry name" value="Sulfatase"/>
    <property type="match status" value="1"/>
</dbReference>
<dbReference type="SUPFAM" id="SSF53649">
    <property type="entry name" value="Alkaline phosphatase-like"/>
    <property type="match status" value="1"/>
</dbReference>
<evidence type="ECO:0000256" key="2">
    <source>
        <dbReference type="ARBA" id="ARBA00009983"/>
    </source>
</evidence>
<dbReference type="PIRSF" id="PIRSF005091">
    <property type="entry name" value="Mmb_sulf_HI1246"/>
    <property type="match status" value="1"/>
</dbReference>
<dbReference type="PANTHER" id="PTHR47371">
    <property type="entry name" value="LIPOTEICHOIC ACID SYNTHASE"/>
    <property type="match status" value="1"/>
</dbReference>
<comment type="subcellular location">
    <subcellularLocation>
        <location evidence="1">Cell membrane</location>
        <topology evidence="1">Multi-pass membrane protein</topology>
    </subcellularLocation>
</comment>
<feature type="transmembrane region" description="Helical" evidence="8">
    <location>
        <begin position="46"/>
        <end position="67"/>
    </location>
</feature>
<keyword evidence="6 7" id="KW-0472">Membrane</keyword>
<reference evidence="11" key="1">
    <citation type="journal article" date="2019" name="Int. J. Syst. Evol. Microbiol.">
        <title>The Global Catalogue of Microorganisms (GCM) 10K type strain sequencing project: providing services to taxonomists for standard genome sequencing and annotation.</title>
        <authorList>
            <consortium name="The Broad Institute Genomics Platform"/>
            <consortium name="The Broad Institute Genome Sequencing Center for Infectious Disease"/>
            <person name="Wu L."/>
            <person name="Ma J."/>
        </authorList>
    </citation>
    <scope>NUCLEOTIDE SEQUENCE [LARGE SCALE GENOMIC DNA]</scope>
    <source>
        <strain evidence="11">CCM 320</strain>
    </source>
</reference>
<proteinExistence type="inferred from homology"/>
<dbReference type="InterPro" id="IPR017850">
    <property type="entry name" value="Alkaline_phosphatase_core_sf"/>
</dbReference>
<dbReference type="GO" id="GO:0016740">
    <property type="term" value="F:transferase activity"/>
    <property type="evidence" value="ECO:0007669"/>
    <property type="project" value="UniProtKB-KW"/>
</dbReference>
<dbReference type="Gene3D" id="3.30.1120.170">
    <property type="match status" value="1"/>
</dbReference>
<dbReference type="InterPro" id="IPR000917">
    <property type="entry name" value="Sulfatase_N"/>
</dbReference>
<keyword evidence="3 7" id="KW-1003">Cell membrane</keyword>
<dbReference type="InterPro" id="IPR050448">
    <property type="entry name" value="OpgB/LTA_synthase_biosynth"/>
</dbReference>
<evidence type="ECO:0000256" key="7">
    <source>
        <dbReference type="PIRNR" id="PIRNR005091"/>
    </source>
</evidence>
<feature type="transmembrane region" description="Helical" evidence="8">
    <location>
        <begin position="12"/>
        <end position="34"/>
    </location>
</feature>
<keyword evidence="11" id="KW-1185">Reference proteome</keyword>
<dbReference type="CDD" id="cd16015">
    <property type="entry name" value="LTA_synthase"/>
    <property type="match status" value="1"/>
</dbReference>
<dbReference type="Gene3D" id="3.40.720.10">
    <property type="entry name" value="Alkaline Phosphatase, subunit A"/>
    <property type="match status" value="1"/>
</dbReference>
<accession>A0ABV7KS17</accession>
<gene>
    <name evidence="10" type="ORF">ACFOEJ_14170</name>
</gene>